<organism evidence="15 16">
    <name type="scientific">Plasticicumulans acidivorans</name>
    <dbReference type="NCBI Taxonomy" id="886464"/>
    <lineage>
        <taxon>Bacteria</taxon>
        <taxon>Pseudomonadati</taxon>
        <taxon>Pseudomonadota</taxon>
        <taxon>Gammaproteobacteria</taxon>
        <taxon>Candidatus Competibacteraceae</taxon>
        <taxon>Plasticicumulans</taxon>
    </lineage>
</organism>
<dbReference type="InterPro" id="IPR000462">
    <property type="entry name" value="CDP-OH_P_trans"/>
</dbReference>
<comment type="subcellular location">
    <subcellularLocation>
        <location evidence="1">Membrane</location>
        <topology evidence="1">Multi-pass membrane protein</topology>
    </subcellularLocation>
</comment>
<comment type="similarity">
    <text evidence="3">Belongs to the CDP-alcohol phosphatidyltransferase class-I family.</text>
</comment>
<feature type="transmembrane region" description="Helical" evidence="14">
    <location>
        <begin position="35"/>
        <end position="54"/>
    </location>
</feature>
<evidence type="ECO:0000256" key="1">
    <source>
        <dbReference type="ARBA" id="ARBA00004141"/>
    </source>
</evidence>
<dbReference type="InterPro" id="IPR043130">
    <property type="entry name" value="CDP-OH_PTrfase_TM_dom"/>
</dbReference>
<keyword evidence="9" id="KW-0443">Lipid metabolism</keyword>
<evidence type="ECO:0000256" key="13">
    <source>
        <dbReference type="ARBA" id="ARBA00048586"/>
    </source>
</evidence>
<keyword evidence="8 14" id="KW-1133">Transmembrane helix</keyword>
<sequence>MARLELRHLPNLITVLRILLVPPLLWLLLHERFTPALLLFVLAGVSDALDGALAKGFGWTSRLGGILDPIADKLLLVGCFLVLGLGGELPLWLMVLVIGRDLLIIIGAVAYQWLIEDLQAAPTWVSKCNTLAQLTLIFALLLNHGAWTLPPLLLHLLIYVTALLTLWSGFDYVQRWGRKARQQGRRRDGC</sequence>
<dbReference type="Pfam" id="PF01066">
    <property type="entry name" value="CDP-OH_P_transf"/>
    <property type="match status" value="1"/>
</dbReference>
<keyword evidence="11" id="KW-0594">Phospholipid biosynthesis</keyword>
<keyword evidence="12" id="KW-1208">Phospholipid metabolism</keyword>
<dbReference type="PIRSF" id="PIRSF000847">
    <property type="entry name" value="Phos_ph_gly_syn"/>
    <property type="match status" value="1"/>
</dbReference>
<feature type="transmembrane region" description="Helical" evidence="14">
    <location>
        <begin position="12"/>
        <end position="29"/>
    </location>
</feature>
<keyword evidence="10 14" id="KW-0472">Membrane</keyword>
<evidence type="ECO:0000256" key="14">
    <source>
        <dbReference type="SAM" id="Phobius"/>
    </source>
</evidence>
<evidence type="ECO:0000256" key="3">
    <source>
        <dbReference type="ARBA" id="ARBA00010441"/>
    </source>
</evidence>
<dbReference type="Gene3D" id="1.20.120.1760">
    <property type="match status" value="1"/>
</dbReference>
<dbReference type="EMBL" id="QGTJ01000001">
    <property type="protein sequence ID" value="PWV65946.1"/>
    <property type="molecule type" value="Genomic_DNA"/>
</dbReference>
<keyword evidence="6" id="KW-0444">Lipid biosynthesis</keyword>
<evidence type="ECO:0000256" key="10">
    <source>
        <dbReference type="ARBA" id="ARBA00023136"/>
    </source>
</evidence>
<evidence type="ECO:0000256" key="2">
    <source>
        <dbReference type="ARBA" id="ARBA00005042"/>
    </source>
</evidence>
<evidence type="ECO:0000256" key="4">
    <source>
        <dbReference type="ARBA" id="ARBA00013170"/>
    </source>
</evidence>
<evidence type="ECO:0000256" key="6">
    <source>
        <dbReference type="ARBA" id="ARBA00022516"/>
    </source>
</evidence>
<comment type="caution">
    <text evidence="15">The sequence shown here is derived from an EMBL/GenBank/DDBJ whole genome shotgun (WGS) entry which is preliminary data.</text>
</comment>
<keyword evidence="16" id="KW-1185">Reference proteome</keyword>
<evidence type="ECO:0000256" key="7">
    <source>
        <dbReference type="ARBA" id="ARBA00022692"/>
    </source>
</evidence>
<dbReference type="GO" id="GO:0016020">
    <property type="term" value="C:membrane"/>
    <property type="evidence" value="ECO:0007669"/>
    <property type="project" value="UniProtKB-SubCell"/>
</dbReference>
<keyword evidence="7 14" id="KW-0812">Transmembrane</keyword>
<evidence type="ECO:0000256" key="12">
    <source>
        <dbReference type="ARBA" id="ARBA00023264"/>
    </source>
</evidence>
<dbReference type="PANTHER" id="PTHR14269">
    <property type="entry name" value="CDP-DIACYLGLYCEROL--GLYCEROL-3-PHOSPHATE 3-PHOSPHATIDYLTRANSFERASE-RELATED"/>
    <property type="match status" value="1"/>
</dbReference>
<feature type="transmembrane region" description="Helical" evidence="14">
    <location>
        <begin position="66"/>
        <end position="85"/>
    </location>
</feature>
<dbReference type="EC" id="2.7.8.5" evidence="4"/>
<evidence type="ECO:0000313" key="16">
    <source>
        <dbReference type="Proteomes" id="UP000246569"/>
    </source>
</evidence>
<feature type="transmembrane region" description="Helical" evidence="14">
    <location>
        <begin position="91"/>
        <end position="114"/>
    </location>
</feature>
<dbReference type="GO" id="GO:0046474">
    <property type="term" value="P:glycerophospholipid biosynthetic process"/>
    <property type="evidence" value="ECO:0007669"/>
    <property type="project" value="TreeGrafter"/>
</dbReference>
<comment type="pathway">
    <text evidence="2">Phospholipid metabolism; phosphatidylglycerol biosynthesis; phosphatidylglycerol from CDP-diacylglycerol: step 1/2.</text>
</comment>
<accession>A0A317N0G0</accession>
<reference evidence="15 16" key="1">
    <citation type="submission" date="2018-05" db="EMBL/GenBank/DDBJ databases">
        <title>Genomic Encyclopedia of Type Strains, Phase IV (KMG-IV): sequencing the most valuable type-strain genomes for metagenomic binning, comparative biology and taxonomic classification.</title>
        <authorList>
            <person name="Goeker M."/>
        </authorList>
    </citation>
    <scope>NUCLEOTIDE SEQUENCE [LARGE SCALE GENOMIC DNA]</scope>
    <source>
        <strain evidence="15 16">DSM 23606</strain>
    </source>
</reference>
<dbReference type="Proteomes" id="UP000246569">
    <property type="component" value="Unassembled WGS sequence"/>
</dbReference>
<proteinExistence type="inferred from homology"/>
<name>A0A317N0G0_9GAMM</name>
<dbReference type="InterPro" id="IPR004570">
    <property type="entry name" value="Phosphatidylglycerol_P_synth"/>
</dbReference>
<comment type="catalytic activity">
    <reaction evidence="13">
        <text>a CDP-1,2-diacyl-sn-glycerol + sn-glycerol 3-phosphate = a 1,2-diacyl-sn-glycero-3-phospho-(1'-sn-glycero-3'-phosphate) + CMP + H(+)</text>
        <dbReference type="Rhea" id="RHEA:12593"/>
        <dbReference type="ChEBI" id="CHEBI:15378"/>
        <dbReference type="ChEBI" id="CHEBI:57597"/>
        <dbReference type="ChEBI" id="CHEBI:58332"/>
        <dbReference type="ChEBI" id="CHEBI:60110"/>
        <dbReference type="ChEBI" id="CHEBI:60377"/>
        <dbReference type="EC" id="2.7.8.5"/>
    </reaction>
</comment>
<dbReference type="PANTHER" id="PTHR14269:SF11">
    <property type="entry name" value="CDP-DIACYLGLYCEROL--GLYCEROL-3-PHOSPHATE 3-PHOSPHATIDYLTRANSFERASE"/>
    <property type="match status" value="1"/>
</dbReference>
<evidence type="ECO:0000313" key="15">
    <source>
        <dbReference type="EMBL" id="PWV65946.1"/>
    </source>
</evidence>
<dbReference type="InterPro" id="IPR050324">
    <property type="entry name" value="CDP-alcohol_PTase-I"/>
</dbReference>
<dbReference type="GO" id="GO:0008444">
    <property type="term" value="F:CDP-diacylglycerol-glycerol-3-phosphate 3-phosphatidyltransferase activity"/>
    <property type="evidence" value="ECO:0007669"/>
    <property type="project" value="UniProtKB-EC"/>
</dbReference>
<protein>
    <recommendedName>
        <fullName evidence="5">CDP-diacylglycerol--glycerol-3-phosphate 3-phosphatidyltransferase</fullName>
        <ecNumber evidence="4">2.7.8.5</ecNumber>
    </recommendedName>
</protein>
<evidence type="ECO:0000256" key="11">
    <source>
        <dbReference type="ARBA" id="ARBA00023209"/>
    </source>
</evidence>
<evidence type="ECO:0000256" key="9">
    <source>
        <dbReference type="ARBA" id="ARBA00023098"/>
    </source>
</evidence>
<feature type="transmembrane region" description="Helical" evidence="14">
    <location>
        <begin position="152"/>
        <end position="173"/>
    </location>
</feature>
<dbReference type="AlphaFoldDB" id="A0A317N0G0"/>
<evidence type="ECO:0000256" key="8">
    <source>
        <dbReference type="ARBA" id="ARBA00022989"/>
    </source>
</evidence>
<evidence type="ECO:0000256" key="5">
    <source>
        <dbReference type="ARBA" id="ARBA00014944"/>
    </source>
</evidence>
<gene>
    <name evidence="15" type="ORF">C7443_101432</name>
</gene>